<evidence type="ECO:0000256" key="4">
    <source>
        <dbReference type="ARBA" id="ARBA00023015"/>
    </source>
</evidence>
<comment type="similarity">
    <text evidence="2 8">Belongs to the Aux/IAA family.</text>
</comment>
<comment type="function">
    <text evidence="8">Aux/IAA proteins are short-lived transcriptional factors that function as repressors of early auxin response genes at low auxin concentrations.</text>
</comment>
<keyword evidence="6 8" id="KW-0539">Nucleus</keyword>
<proteinExistence type="inferred from homology"/>
<dbReference type="GO" id="GO:0005634">
    <property type="term" value="C:nucleus"/>
    <property type="evidence" value="ECO:0007669"/>
    <property type="project" value="UniProtKB-SubCell"/>
</dbReference>
<keyword evidence="4 8" id="KW-0805">Transcription regulation</keyword>
<organism evidence="10 11">
    <name type="scientific">Fraxinus pennsylvanica</name>
    <dbReference type="NCBI Taxonomy" id="56036"/>
    <lineage>
        <taxon>Eukaryota</taxon>
        <taxon>Viridiplantae</taxon>
        <taxon>Streptophyta</taxon>
        <taxon>Embryophyta</taxon>
        <taxon>Tracheophyta</taxon>
        <taxon>Spermatophyta</taxon>
        <taxon>Magnoliopsida</taxon>
        <taxon>eudicotyledons</taxon>
        <taxon>Gunneridae</taxon>
        <taxon>Pentapetalae</taxon>
        <taxon>asterids</taxon>
        <taxon>lamiids</taxon>
        <taxon>Lamiales</taxon>
        <taxon>Oleaceae</taxon>
        <taxon>Oleeae</taxon>
        <taxon>Fraxinus</taxon>
    </lineage>
</organism>
<gene>
    <name evidence="10" type="ORF">FPE_LOCUS13524</name>
</gene>
<sequence>MAKDGLGLEIELTLALPGGGGESGGSMEKKGKKRVFSEFSGDETREAKKNQVVGWPPVCSYRRKNSFSEEEGTKMYVKVSMDGAPFLRKIDLSTHEAYSSLLMSLEKLFCCYIGQ</sequence>
<dbReference type="AlphaFoldDB" id="A0AAD1ZAX8"/>
<dbReference type="Proteomes" id="UP000834106">
    <property type="component" value="Chromosome 8"/>
</dbReference>
<keyword evidence="3 8" id="KW-0678">Repressor</keyword>
<evidence type="ECO:0000256" key="2">
    <source>
        <dbReference type="ARBA" id="ARBA00006728"/>
    </source>
</evidence>
<keyword evidence="11" id="KW-1185">Reference proteome</keyword>
<dbReference type="InterPro" id="IPR033389">
    <property type="entry name" value="AUX/IAA_dom"/>
</dbReference>
<dbReference type="PROSITE" id="PS51745">
    <property type="entry name" value="PB1"/>
    <property type="match status" value="1"/>
</dbReference>
<evidence type="ECO:0000313" key="11">
    <source>
        <dbReference type="Proteomes" id="UP000834106"/>
    </source>
</evidence>
<dbReference type="InterPro" id="IPR053793">
    <property type="entry name" value="PB1-like"/>
</dbReference>
<dbReference type="EMBL" id="OU503043">
    <property type="protein sequence ID" value="CAI9766094.1"/>
    <property type="molecule type" value="Genomic_DNA"/>
</dbReference>
<name>A0AAD1ZAX8_9LAMI</name>
<dbReference type="GO" id="GO:0009734">
    <property type="term" value="P:auxin-activated signaling pathway"/>
    <property type="evidence" value="ECO:0007669"/>
    <property type="project" value="UniProtKB-UniRule"/>
</dbReference>
<evidence type="ECO:0000313" key="10">
    <source>
        <dbReference type="EMBL" id="CAI9766094.1"/>
    </source>
</evidence>
<dbReference type="InterPro" id="IPR003311">
    <property type="entry name" value="AUX_IAA"/>
</dbReference>
<dbReference type="Gene3D" id="3.10.20.90">
    <property type="entry name" value="Phosphatidylinositol 3-kinase Catalytic Subunit, Chain A, domain 1"/>
    <property type="match status" value="1"/>
</dbReference>
<evidence type="ECO:0000256" key="5">
    <source>
        <dbReference type="ARBA" id="ARBA00023163"/>
    </source>
</evidence>
<reference evidence="10" key="1">
    <citation type="submission" date="2023-05" db="EMBL/GenBank/DDBJ databases">
        <authorList>
            <person name="Huff M."/>
        </authorList>
    </citation>
    <scope>NUCLEOTIDE SEQUENCE</scope>
</reference>
<comment type="subunit">
    <text evidence="8">Homodimers and heterodimers.</text>
</comment>
<evidence type="ECO:0000256" key="6">
    <source>
        <dbReference type="ARBA" id="ARBA00023242"/>
    </source>
</evidence>
<keyword evidence="5 8" id="KW-0804">Transcription</keyword>
<keyword evidence="7 8" id="KW-0927">Auxin signaling pathway</keyword>
<dbReference type="Pfam" id="PF02309">
    <property type="entry name" value="AUX_IAA"/>
    <property type="match status" value="1"/>
</dbReference>
<evidence type="ECO:0000259" key="9">
    <source>
        <dbReference type="PROSITE" id="PS51745"/>
    </source>
</evidence>
<protein>
    <recommendedName>
        <fullName evidence="8">Auxin-responsive protein</fullName>
    </recommendedName>
</protein>
<dbReference type="PANTHER" id="PTHR31734:SF87">
    <property type="entry name" value="AUXIN-RESPONSIVE PROTEIN IAA5"/>
    <property type="match status" value="1"/>
</dbReference>
<evidence type="ECO:0000256" key="1">
    <source>
        <dbReference type="ARBA" id="ARBA00004123"/>
    </source>
</evidence>
<accession>A0AAD1ZAX8</accession>
<dbReference type="PANTHER" id="PTHR31734">
    <property type="entry name" value="AUXIN-RESPONSIVE PROTEIN IAA17"/>
    <property type="match status" value="1"/>
</dbReference>
<evidence type="ECO:0000256" key="3">
    <source>
        <dbReference type="ARBA" id="ARBA00022491"/>
    </source>
</evidence>
<dbReference type="GO" id="GO:0006355">
    <property type="term" value="P:regulation of DNA-templated transcription"/>
    <property type="evidence" value="ECO:0007669"/>
    <property type="project" value="InterPro"/>
</dbReference>
<evidence type="ECO:0000256" key="7">
    <source>
        <dbReference type="ARBA" id="ARBA00023294"/>
    </source>
</evidence>
<evidence type="ECO:0000256" key="8">
    <source>
        <dbReference type="RuleBase" id="RU004549"/>
    </source>
</evidence>
<feature type="domain" description="PB1" evidence="9">
    <location>
        <begin position="74"/>
        <end position="115"/>
    </location>
</feature>
<comment type="subcellular location">
    <subcellularLocation>
        <location evidence="1 8">Nucleus</location>
    </subcellularLocation>
</comment>